<dbReference type="AlphaFoldDB" id="A0A371FFP9"/>
<sequence length="118" mass="13733">MYPLDEVKTTFITDKGNFYYRVMPFEIKKCRSHLPKIDGSNDMMAKSSQDEQHCKVLGKIFDVLRKHRLKLNLEKYSFGVQAGKFLGYMLTRRGIKANPNKCAIVINMRSLRSVKEVQ</sequence>
<dbReference type="EMBL" id="QJKJ01009272">
    <property type="protein sequence ID" value="RDX77142.1"/>
    <property type="molecule type" value="Genomic_DNA"/>
</dbReference>
<evidence type="ECO:0000313" key="2">
    <source>
        <dbReference type="Proteomes" id="UP000257109"/>
    </source>
</evidence>
<accession>A0A371FFP9</accession>
<proteinExistence type="predicted"/>
<name>A0A371FFP9_MUCPR</name>
<dbReference type="Proteomes" id="UP000257109">
    <property type="component" value="Unassembled WGS sequence"/>
</dbReference>
<dbReference type="InterPro" id="IPR043502">
    <property type="entry name" value="DNA/RNA_pol_sf"/>
</dbReference>
<dbReference type="OrthoDB" id="101614at2759"/>
<comment type="caution">
    <text evidence="1">The sequence shown here is derived from an EMBL/GenBank/DDBJ whole genome shotgun (WGS) entry which is preliminary data.</text>
</comment>
<reference evidence="1" key="1">
    <citation type="submission" date="2018-05" db="EMBL/GenBank/DDBJ databases">
        <title>Draft genome of Mucuna pruriens seed.</title>
        <authorList>
            <person name="Nnadi N.E."/>
            <person name="Vos R."/>
            <person name="Hasami M.H."/>
            <person name="Devisetty U.K."/>
            <person name="Aguiy J.C."/>
        </authorList>
    </citation>
    <scope>NUCLEOTIDE SEQUENCE [LARGE SCALE GENOMIC DNA]</scope>
    <source>
        <strain evidence="1">JCA_2017</strain>
    </source>
</reference>
<dbReference type="PANTHER" id="PTHR37984:SF5">
    <property type="entry name" value="PROTEIN NYNRIN-LIKE"/>
    <property type="match status" value="1"/>
</dbReference>
<feature type="non-terminal residue" evidence="1">
    <location>
        <position position="1"/>
    </location>
</feature>
<protein>
    <submittedName>
        <fullName evidence="1">Retrovirus-related Pol polyprotein from transposon 17.6</fullName>
    </submittedName>
</protein>
<dbReference type="SUPFAM" id="SSF56672">
    <property type="entry name" value="DNA/RNA polymerases"/>
    <property type="match status" value="1"/>
</dbReference>
<keyword evidence="2" id="KW-1185">Reference proteome</keyword>
<dbReference type="PANTHER" id="PTHR37984">
    <property type="entry name" value="PROTEIN CBG26694"/>
    <property type="match status" value="1"/>
</dbReference>
<dbReference type="InterPro" id="IPR050951">
    <property type="entry name" value="Retrovirus_Pol_polyprotein"/>
</dbReference>
<dbReference type="InterPro" id="IPR043128">
    <property type="entry name" value="Rev_trsase/Diguanyl_cyclase"/>
</dbReference>
<gene>
    <name evidence="1" type="primary">pol</name>
    <name evidence="1" type="ORF">CR513_42781</name>
</gene>
<evidence type="ECO:0000313" key="1">
    <source>
        <dbReference type="EMBL" id="RDX77142.1"/>
    </source>
</evidence>
<dbReference type="Gene3D" id="3.30.70.270">
    <property type="match status" value="1"/>
</dbReference>
<organism evidence="1 2">
    <name type="scientific">Mucuna pruriens</name>
    <name type="common">Velvet bean</name>
    <name type="synonym">Dolichos pruriens</name>
    <dbReference type="NCBI Taxonomy" id="157652"/>
    <lineage>
        <taxon>Eukaryota</taxon>
        <taxon>Viridiplantae</taxon>
        <taxon>Streptophyta</taxon>
        <taxon>Embryophyta</taxon>
        <taxon>Tracheophyta</taxon>
        <taxon>Spermatophyta</taxon>
        <taxon>Magnoliopsida</taxon>
        <taxon>eudicotyledons</taxon>
        <taxon>Gunneridae</taxon>
        <taxon>Pentapetalae</taxon>
        <taxon>rosids</taxon>
        <taxon>fabids</taxon>
        <taxon>Fabales</taxon>
        <taxon>Fabaceae</taxon>
        <taxon>Papilionoideae</taxon>
        <taxon>50 kb inversion clade</taxon>
        <taxon>NPAAA clade</taxon>
        <taxon>indigoferoid/millettioid clade</taxon>
        <taxon>Phaseoleae</taxon>
        <taxon>Mucuna</taxon>
    </lineage>
</organism>